<dbReference type="Proteomes" id="UP000051952">
    <property type="component" value="Unassembled WGS sequence"/>
</dbReference>
<evidence type="ECO:0000313" key="2">
    <source>
        <dbReference type="EMBL" id="CUG85494.1"/>
    </source>
</evidence>
<dbReference type="GO" id="GO:0009435">
    <property type="term" value="P:NAD+ biosynthetic process"/>
    <property type="evidence" value="ECO:0007669"/>
    <property type="project" value="TreeGrafter"/>
</dbReference>
<dbReference type="InterPro" id="IPR051182">
    <property type="entry name" value="Euk_NMN_adenylyltrnsfrase"/>
</dbReference>
<dbReference type="OrthoDB" id="422187at2759"/>
<dbReference type="InterPro" id="IPR014729">
    <property type="entry name" value="Rossmann-like_a/b/a_fold"/>
</dbReference>
<dbReference type="Gene3D" id="3.40.50.620">
    <property type="entry name" value="HUPs"/>
    <property type="match status" value="1"/>
</dbReference>
<dbReference type="AlphaFoldDB" id="A0A0S4J2V8"/>
<dbReference type="OMA" id="DTWECQQ"/>
<dbReference type="VEuPathDB" id="TriTrypDB:BSAL_89995"/>
<dbReference type="EMBL" id="CYKH01001166">
    <property type="protein sequence ID" value="CUG85494.1"/>
    <property type="molecule type" value="Genomic_DNA"/>
</dbReference>
<proteinExistence type="predicted"/>
<keyword evidence="3" id="KW-1185">Reference proteome</keyword>
<protein>
    <submittedName>
        <fullName evidence="2">Nicotinamide mononucleotide adenylyltransferase, putative</fullName>
    </submittedName>
</protein>
<dbReference type="GO" id="GO:0004515">
    <property type="term" value="F:nicotinate-nucleotide adenylyltransferase activity"/>
    <property type="evidence" value="ECO:0007669"/>
    <property type="project" value="TreeGrafter"/>
</dbReference>
<gene>
    <name evidence="2" type="ORF">BSAL_89995</name>
</gene>
<keyword evidence="2" id="KW-0548">Nucleotidyltransferase</keyword>
<sequence length="260" mass="28788">MTGSVDYAFPVSKLLAAPSDATKRYAVLVSCGSYNPIHSAHVLMMHEAKRALESEGASQVLGAYVSPVNDGYGKAGLAPFSRRATVCEVMLEDDPVVMLDRWEGLQPEYVRSYYVLCHIRDSVLQYYGNSIDPSRVDVYLVCGGDLFETFYRPNCWKLSLLRKIFDEFRLAVAYRSGSQNPSDVIANTSEPITSTQEPGESLDLRPYASKVTVFDLAPNATSSTLIRNLLERGEVIPEELLPKSVASILMELKMYAPLSP</sequence>
<evidence type="ECO:0000313" key="3">
    <source>
        <dbReference type="Proteomes" id="UP000051952"/>
    </source>
</evidence>
<dbReference type="GO" id="GO:0000309">
    <property type="term" value="F:nicotinamide-nucleotide adenylyltransferase activity"/>
    <property type="evidence" value="ECO:0007669"/>
    <property type="project" value="TreeGrafter"/>
</dbReference>
<organism evidence="2 3">
    <name type="scientific">Bodo saltans</name>
    <name type="common">Flagellated protozoan</name>
    <dbReference type="NCBI Taxonomy" id="75058"/>
    <lineage>
        <taxon>Eukaryota</taxon>
        <taxon>Discoba</taxon>
        <taxon>Euglenozoa</taxon>
        <taxon>Kinetoplastea</taxon>
        <taxon>Metakinetoplastina</taxon>
        <taxon>Eubodonida</taxon>
        <taxon>Bodonidae</taxon>
        <taxon>Bodo</taxon>
    </lineage>
</organism>
<dbReference type="InterPro" id="IPR004821">
    <property type="entry name" value="Cyt_trans-like"/>
</dbReference>
<dbReference type="PANTHER" id="PTHR12039:SF0">
    <property type="entry name" value="NICOTINAMIDE-NUCLEOTIDE ADENYLYLTRANSFERASE"/>
    <property type="match status" value="1"/>
</dbReference>
<feature type="domain" description="Cytidyltransferase-like" evidence="1">
    <location>
        <begin position="31"/>
        <end position="228"/>
    </location>
</feature>
<dbReference type="SUPFAM" id="SSF52374">
    <property type="entry name" value="Nucleotidylyl transferase"/>
    <property type="match status" value="1"/>
</dbReference>
<dbReference type="PANTHER" id="PTHR12039">
    <property type="entry name" value="NICOTINAMIDE MONONUCLEOTIDE ADENYLYLTRANSFERASE"/>
    <property type="match status" value="1"/>
</dbReference>
<reference evidence="3" key="1">
    <citation type="submission" date="2015-09" db="EMBL/GenBank/DDBJ databases">
        <authorList>
            <consortium name="Pathogen Informatics"/>
        </authorList>
    </citation>
    <scope>NUCLEOTIDE SEQUENCE [LARGE SCALE GENOMIC DNA]</scope>
    <source>
        <strain evidence="3">Lake Konstanz</strain>
    </source>
</reference>
<dbReference type="Pfam" id="PF01467">
    <property type="entry name" value="CTP_transf_like"/>
    <property type="match status" value="1"/>
</dbReference>
<accession>A0A0S4J2V8</accession>
<evidence type="ECO:0000259" key="1">
    <source>
        <dbReference type="Pfam" id="PF01467"/>
    </source>
</evidence>
<name>A0A0S4J2V8_BODSA</name>
<keyword evidence="2" id="KW-0808">Transferase</keyword>